<accession>A0A814L7B8</accession>
<protein>
    <submittedName>
        <fullName evidence="1">Uncharacterized protein</fullName>
    </submittedName>
</protein>
<comment type="caution">
    <text evidence="1">The sequence shown here is derived from an EMBL/GenBank/DDBJ whole genome shotgun (WGS) entry which is preliminary data.</text>
</comment>
<gene>
    <name evidence="1" type="ORF">OXX778_LOCUS19253</name>
</gene>
<dbReference type="EMBL" id="CAJNOC010005727">
    <property type="protein sequence ID" value="CAF1060417.1"/>
    <property type="molecule type" value="Genomic_DNA"/>
</dbReference>
<evidence type="ECO:0000313" key="2">
    <source>
        <dbReference type="Proteomes" id="UP000663879"/>
    </source>
</evidence>
<proteinExistence type="predicted"/>
<evidence type="ECO:0000313" key="1">
    <source>
        <dbReference type="EMBL" id="CAF1060417.1"/>
    </source>
</evidence>
<dbReference type="Proteomes" id="UP000663879">
    <property type="component" value="Unassembled WGS sequence"/>
</dbReference>
<reference evidence="1" key="1">
    <citation type="submission" date="2021-02" db="EMBL/GenBank/DDBJ databases">
        <authorList>
            <person name="Nowell W R."/>
        </authorList>
    </citation>
    <scope>NUCLEOTIDE SEQUENCE</scope>
    <source>
        <strain evidence="1">Ploen Becks lab</strain>
    </source>
</reference>
<keyword evidence="2" id="KW-1185">Reference proteome</keyword>
<organism evidence="1 2">
    <name type="scientific">Brachionus calyciflorus</name>
    <dbReference type="NCBI Taxonomy" id="104777"/>
    <lineage>
        <taxon>Eukaryota</taxon>
        <taxon>Metazoa</taxon>
        <taxon>Spiralia</taxon>
        <taxon>Gnathifera</taxon>
        <taxon>Rotifera</taxon>
        <taxon>Eurotatoria</taxon>
        <taxon>Monogononta</taxon>
        <taxon>Pseudotrocha</taxon>
        <taxon>Ploima</taxon>
        <taxon>Brachionidae</taxon>
        <taxon>Brachionus</taxon>
    </lineage>
</organism>
<name>A0A814L7B8_9BILA</name>
<sequence>MYLNCSTEKKLEFLNQAYDDLKLLYPIEPTGFISDEYDRYYEYLIKISNIMSFNSLRLDISDNQKFGFVKEVTNYWIDKSATFKDKKNLIEFGKLKEPIDFLMLKYKIKANNKEKIQHDDSNDQSFQCLLDDLKKVSSKSRFFFEINLFITIYYCLIKDDIDTAYKQIVFLIDELEKTKNMMKSNTDLVIDIYFEYIRICIKMIEKHKLTDNEIDRCLRKSCELKEKYNSIELRMFYLELNNNTKNNEKVNLEQEYEKIIKEFFYSKYSLKHELELVTNSIKNCDYKKSIEKLNDLIKKYEKNFSSNAKESLSDETKDHKLFIVRNLIECYFESKEYTNCKNTFEKYEQFLVDSLGKSDRFDKLRLVIAICLIMIDDFSTAKKYNRV</sequence>
<dbReference type="AlphaFoldDB" id="A0A814L7B8"/>